<comment type="caution">
    <text evidence="1">The sequence shown here is derived from an EMBL/GenBank/DDBJ whole genome shotgun (WGS) entry which is preliminary data.</text>
</comment>
<proteinExistence type="predicted"/>
<organism evidence="1 2">
    <name type="scientific">Candidatus Desulfatibia profunda</name>
    <dbReference type="NCBI Taxonomy" id="2841695"/>
    <lineage>
        <taxon>Bacteria</taxon>
        <taxon>Pseudomonadati</taxon>
        <taxon>Thermodesulfobacteriota</taxon>
        <taxon>Desulfobacteria</taxon>
        <taxon>Desulfobacterales</taxon>
        <taxon>Desulfobacterales incertae sedis</taxon>
        <taxon>Candidatus Desulfatibia</taxon>
    </lineage>
</organism>
<gene>
    <name evidence="1" type="ORF">H8E23_04360</name>
</gene>
<accession>A0A8J6NRB7</accession>
<protein>
    <submittedName>
        <fullName evidence="1">Uncharacterized protein</fullName>
    </submittedName>
</protein>
<reference evidence="1 2" key="1">
    <citation type="submission" date="2020-08" db="EMBL/GenBank/DDBJ databases">
        <title>Bridging the membrane lipid divide: bacteria of the FCB group superphylum have the potential to synthesize archaeal ether lipids.</title>
        <authorList>
            <person name="Villanueva L."/>
            <person name="Von Meijenfeldt F.A.B."/>
            <person name="Westbye A.B."/>
            <person name="Yadav S."/>
            <person name="Hopmans E.C."/>
            <person name="Dutilh B.E."/>
            <person name="Sinninghe Damste J.S."/>
        </authorList>
    </citation>
    <scope>NUCLEOTIDE SEQUENCE [LARGE SCALE GENOMIC DNA]</scope>
    <source>
        <strain evidence="1">NIOZ-UU30</strain>
    </source>
</reference>
<name>A0A8J6NRB7_9BACT</name>
<evidence type="ECO:0000313" key="2">
    <source>
        <dbReference type="Proteomes" id="UP000603434"/>
    </source>
</evidence>
<dbReference type="Proteomes" id="UP000603434">
    <property type="component" value="Unassembled WGS sequence"/>
</dbReference>
<evidence type="ECO:0000313" key="1">
    <source>
        <dbReference type="EMBL" id="MBC8360612.1"/>
    </source>
</evidence>
<sequence>MNNRKKQAAAIAAVLKYLKAEQEAIAIRAMALPALTARAVPPLKVWGLGGRQAQMQMRTLMQMKTFK</sequence>
<dbReference type="AlphaFoldDB" id="A0A8J6NRB7"/>
<dbReference type="EMBL" id="JACNJH010000098">
    <property type="protein sequence ID" value="MBC8360612.1"/>
    <property type="molecule type" value="Genomic_DNA"/>
</dbReference>